<reference evidence="10" key="1">
    <citation type="journal article" date="2022" name="Nat. Microbiol.">
        <title>Unique mobile elements and scalable gene flow at the prokaryote-eukaryote boundary revealed by circularized Asgard archaea genomes.</title>
        <authorList>
            <person name="Wu F."/>
            <person name="Speth D.R."/>
            <person name="Philosof A."/>
            <person name="Cremiere A."/>
            <person name="Narayanan A."/>
            <person name="Barco R.A."/>
            <person name="Connon S.A."/>
            <person name="Amend J.P."/>
            <person name="Antoshechkin I.A."/>
            <person name="Orphan V.J."/>
        </authorList>
    </citation>
    <scope>NUCLEOTIDE SEQUENCE</scope>
    <source>
        <strain evidence="10">PR6</strain>
    </source>
</reference>
<accession>A0A9Y1BSK5</accession>
<keyword evidence="4" id="KW-0479">Metal-binding</keyword>
<organism evidence="10">
    <name type="scientific">Candidatus Heimdallarchaeum endolithica</name>
    <dbReference type="NCBI Taxonomy" id="2876572"/>
    <lineage>
        <taxon>Archaea</taxon>
        <taxon>Promethearchaeati</taxon>
        <taxon>Candidatus Heimdallarchaeota</taxon>
        <taxon>Candidatus Heimdallarchaeia (ex Rinke et al. 2021) (nom. nud.)</taxon>
        <taxon>Candidatus Heimdallarchaeales</taxon>
        <taxon>Candidatus Heimdallarchaeaceae</taxon>
        <taxon>Candidatus Heimdallarchaeum</taxon>
    </lineage>
</organism>
<dbReference type="GO" id="GO:0046872">
    <property type="term" value="F:metal ion binding"/>
    <property type="evidence" value="ECO:0007669"/>
    <property type="project" value="UniProtKB-KW"/>
</dbReference>
<evidence type="ECO:0000256" key="4">
    <source>
        <dbReference type="ARBA" id="ARBA00022723"/>
    </source>
</evidence>
<dbReference type="InterPro" id="IPR036021">
    <property type="entry name" value="Tungsten_al_ferr_oxy-like_C"/>
</dbReference>
<dbReference type="InterPro" id="IPR013984">
    <property type="entry name" value="Ald_Fedxn_OxRdtase_dom2"/>
</dbReference>
<dbReference type="GO" id="GO:0016625">
    <property type="term" value="F:oxidoreductase activity, acting on the aldehyde or oxo group of donors, iron-sulfur protein as acceptor"/>
    <property type="evidence" value="ECO:0007669"/>
    <property type="project" value="InterPro"/>
</dbReference>
<dbReference type="EMBL" id="CP084167">
    <property type="protein sequence ID" value="UJG44045.1"/>
    <property type="molecule type" value="Genomic_DNA"/>
</dbReference>
<keyword evidence="6" id="KW-0408">Iron</keyword>
<evidence type="ECO:0000259" key="9">
    <source>
        <dbReference type="SMART" id="SM00790"/>
    </source>
</evidence>
<proteinExistence type="inferred from homology"/>
<evidence type="ECO:0000256" key="5">
    <source>
        <dbReference type="ARBA" id="ARBA00023002"/>
    </source>
</evidence>
<evidence type="ECO:0000256" key="8">
    <source>
        <dbReference type="ARBA" id="ARBA00049934"/>
    </source>
</evidence>
<evidence type="ECO:0000256" key="6">
    <source>
        <dbReference type="ARBA" id="ARBA00023004"/>
    </source>
</evidence>
<dbReference type="Pfam" id="PF02730">
    <property type="entry name" value="AFOR_N"/>
    <property type="match status" value="1"/>
</dbReference>
<dbReference type="InterPro" id="IPR051919">
    <property type="entry name" value="W-dependent_AOR"/>
</dbReference>
<keyword evidence="5" id="KW-0560">Oxidoreductase</keyword>
<dbReference type="Gene3D" id="1.10.569.10">
    <property type="entry name" value="Aldehyde Ferredoxin Oxidoreductase Protein, subunit A, domain 2"/>
    <property type="match status" value="1"/>
</dbReference>
<dbReference type="PANTHER" id="PTHR30038">
    <property type="entry name" value="ALDEHYDE FERREDOXIN OXIDOREDUCTASE"/>
    <property type="match status" value="1"/>
</dbReference>
<dbReference type="GO" id="GO:0009055">
    <property type="term" value="F:electron transfer activity"/>
    <property type="evidence" value="ECO:0007669"/>
    <property type="project" value="InterPro"/>
</dbReference>
<protein>
    <submittedName>
        <fullName evidence="10">Aldehyde:ferredoxin oxidoreductase</fullName>
    </submittedName>
</protein>
<dbReference type="InterPro" id="IPR001203">
    <property type="entry name" value="OxRdtase_Ald_Fedxn_C"/>
</dbReference>
<comment type="cofactor">
    <cofactor evidence="8">
        <name>tungstopterin</name>
        <dbReference type="ChEBI" id="CHEBI:30402"/>
    </cofactor>
</comment>
<dbReference type="InterPro" id="IPR013983">
    <property type="entry name" value="Ald_Fedxn_OxRdtase_N"/>
</dbReference>
<dbReference type="InterPro" id="IPR013985">
    <property type="entry name" value="Ald_Fedxn_OxRdtase_dom3"/>
</dbReference>
<evidence type="ECO:0000256" key="1">
    <source>
        <dbReference type="ARBA" id="ARBA00001966"/>
    </source>
</evidence>
<evidence type="ECO:0000256" key="7">
    <source>
        <dbReference type="ARBA" id="ARBA00023014"/>
    </source>
</evidence>
<dbReference type="InterPro" id="IPR036503">
    <property type="entry name" value="Ald_Fedxn_OxRdtase_N_sf"/>
</dbReference>
<keyword evidence="7" id="KW-0411">Iron-sulfur</keyword>
<gene>
    <name evidence="10" type="ORF">K9W46_02415</name>
</gene>
<dbReference type="Gene3D" id="1.10.599.10">
    <property type="entry name" value="Aldehyde Ferredoxin Oxidoreductase Protein, subunit A, domain 3"/>
    <property type="match status" value="1"/>
</dbReference>
<sequence length="730" mass="83220">MIKEINYEVPVIEKGYANKTLYINLETLEAKIEDVTEEMKEKFIGGRGFDLWLTWKYIPKDKKVKWDDPENVLCIASGPLGGTTNYPGSGKSIVTAISPLTNILIDSNVGGYFGPFLKFAGFDAMAIQGKSDKELLIFIDGDNGKILIEEAEDLPSETFQLGRLLTEKYAKDENDKRNISVVSAGPGAENAYMGCLNFSWFDGKRGYVRYKQAGRGGTGTVLRNKKIKALVVRKSNVNVKSNNPANPEAEKEVAKRHSKEITELDPKQNDMRNIGTIHLIPIMNDFDLLPTKNFRFGSDPQSEKIGKEAYYKRFEKGPDPCWKGCTVGCTHGVSSFECKTGPYKGQKVTVDGPEYETAAGVGSNWYMWDPDNVIEVNFYCDNYGLDTISVGTGMAFCMECYEYGILNKERTGGIDLTWGNFEGAMEVIHQIAKGEGFGKIFGKGIRYMKEYFKKEFNLSEEEAKLLDDIGMESKGLEFSEYMTKESLAQQGGYGLTLKGPQHDEAWLIFLDMVHNFMPTFEKKAEALWWFPMWRTSFGLLGLCKLPWNDIVPEDNKEFAEGKIEKYGMRAPEDIADPAKVPEHVLNYVQYFNSVTGKNIDSREYIKMSERMYNFQRVMNLLFVPEGVTYKELDSIPFRAMGPVTKEEYLSREDKYYLKELKEKVGVDPTNMTIEEKMAAIRKYREERYEQLKKAVYERRGWTENGVPTVEKLKELEIDFPELIKLVKKHQ</sequence>
<dbReference type="PANTHER" id="PTHR30038:SF7">
    <property type="entry name" value="TUNGSTEN-CONTAINING GLYCERALDEHYDE-3-PHOSPHATE:FERREDOXIN OXIDOREDUCTASE"/>
    <property type="match status" value="1"/>
</dbReference>
<dbReference type="SMART" id="SM00790">
    <property type="entry name" value="AFOR_N"/>
    <property type="match status" value="1"/>
</dbReference>
<dbReference type="GO" id="GO:0051539">
    <property type="term" value="F:4 iron, 4 sulfur cluster binding"/>
    <property type="evidence" value="ECO:0007669"/>
    <property type="project" value="UniProtKB-KW"/>
</dbReference>
<name>A0A9Y1BSK5_9ARCH</name>
<evidence type="ECO:0000313" key="10">
    <source>
        <dbReference type="EMBL" id="UJG44045.1"/>
    </source>
</evidence>
<dbReference type="Pfam" id="PF01314">
    <property type="entry name" value="AFOR_C"/>
    <property type="match status" value="1"/>
</dbReference>
<dbReference type="AlphaFoldDB" id="A0A9Y1BSK5"/>
<comment type="cofactor">
    <cofactor evidence="1">
        <name>[4Fe-4S] cluster</name>
        <dbReference type="ChEBI" id="CHEBI:49883"/>
    </cofactor>
</comment>
<dbReference type="Gene3D" id="3.60.9.10">
    <property type="entry name" value="Aldehyde ferredoxin oxidoreductase, N-terminal domain"/>
    <property type="match status" value="1"/>
</dbReference>
<evidence type="ECO:0000256" key="3">
    <source>
        <dbReference type="ARBA" id="ARBA00022485"/>
    </source>
</evidence>
<comment type="similarity">
    <text evidence="2">Belongs to the AOR/FOR family.</text>
</comment>
<dbReference type="SUPFAM" id="SSF56228">
    <property type="entry name" value="Aldehyde ferredoxin oxidoreductase, N-terminal domain"/>
    <property type="match status" value="1"/>
</dbReference>
<evidence type="ECO:0000256" key="2">
    <source>
        <dbReference type="ARBA" id="ARBA00011032"/>
    </source>
</evidence>
<feature type="domain" description="Aldehyde ferredoxin oxidoreductase N-terminal" evidence="9">
    <location>
        <begin position="16"/>
        <end position="236"/>
    </location>
</feature>
<dbReference type="SUPFAM" id="SSF48310">
    <property type="entry name" value="Aldehyde ferredoxin oxidoreductase, C-terminal domains"/>
    <property type="match status" value="1"/>
</dbReference>
<keyword evidence="3" id="KW-0004">4Fe-4S</keyword>
<dbReference type="Proteomes" id="UP001200513">
    <property type="component" value="Chromosome"/>
</dbReference>